<dbReference type="HOGENOM" id="CLU_1420554_0_0_11"/>
<dbReference type="Proteomes" id="UP000000322">
    <property type="component" value="Chromosome"/>
</dbReference>
<accession>D1BJ35</accession>
<dbReference type="KEGG" id="ske:Sked_23140"/>
<gene>
    <name evidence="1" type="ordered locus">Sked_23140</name>
</gene>
<organism evidence="1 2">
    <name type="scientific">Sanguibacter keddieii (strain ATCC 51767 / DSM 10542 / NCFB 3025 / ST-74)</name>
    <dbReference type="NCBI Taxonomy" id="446469"/>
    <lineage>
        <taxon>Bacteria</taxon>
        <taxon>Bacillati</taxon>
        <taxon>Actinomycetota</taxon>
        <taxon>Actinomycetes</taxon>
        <taxon>Micrococcales</taxon>
        <taxon>Sanguibacteraceae</taxon>
        <taxon>Sanguibacter</taxon>
    </lineage>
</organism>
<dbReference type="STRING" id="446469.Sked_23140"/>
<reference evidence="1 2" key="1">
    <citation type="journal article" date="2009" name="Stand. Genomic Sci.">
        <title>Complete genome sequence of Sanguibacter keddieii type strain (ST-74).</title>
        <authorList>
            <person name="Ivanova N."/>
            <person name="Sikorski J."/>
            <person name="Sims D."/>
            <person name="Brettin T."/>
            <person name="Detter J.C."/>
            <person name="Han C."/>
            <person name="Lapidus A."/>
            <person name="Copeland A."/>
            <person name="Glavina Del Rio T."/>
            <person name="Nolan M."/>
            <person name="Chen F."/>
            <person name="Lucas S."/>
            <person name="Tice H."/>
            <person name="Cheng J.F."/>
            <person name="Bruce D."/>
            <person name="Goodwin L."/>
            <person name="Pitluck S."/>
            <person name="Pati A."/>
            <person name="Mavromatis K."/>
            <person name="Chen A."/>
            <person name="Palaniappan K."/>
            <person name="D'haeseleer P."/>
            <person name="Chain P."/>
            <person name="Bristow J."/>
            <person name="Eisen J.A."/>
            <person name="Markowitz V."/>
            <person name="Hugenholtz P."/>
            <person name="Goker M."/>
            <person name="Pukall R."/>
            <person name="Klenk H.P."/>
            <person name="Kyrpides N.C."/>
        </authorList>
    </citation>
    <scope>NUCLEOTIDE SEQUENCE [LARGE SCALE GENOMIC DNA]</scope>
    <source>
        <strain evidence="2">ATCC 51767 / DSM 10542 / NCFB 3025 / ST-74</strain>
    </source>
</reference>
<dbReference type="AlphaFoldDB" id="D1BJ35"/>
<proteinExistence type="predicted"/>
<keyword evidence="2" id="KW-1185">Reference proteome</keyword>
<evidence type="ECO:0000313" key="2">
    <source>
        <dbReference type="Proteomes" id="UP000000322"/>
    </source>
</evidence>
<evidence type="ECO:0000313" key="1">
    <source>
        <dbReference type="EMBL" id="ACZ22229.1"/>
    </source>
</evidence>
<dbReference type="EMBL" id="CP001819">
    <property type="protein sequence ID" value="ACZ22229.1"/>
    <property type="molecule type" value="Genomic_DNA"/>
</dbReference>
<protein>
    <submittedName>
        <fullName evidence="1">Uncharacterized protein</fullName>
    </submittedName>
</protein>
<dbReference type="RefSeq" id="WP_012867298.1">
    <property type="nucleotide sequence ID" value="NC_013521.1"/>
</dbReference>
<sequence length="191" mass="19136">MPATVVRHVMEPALLPGATGRADLRSAERAALVGSLSEALARSGATGSSPEDGGTAVLPVPSVLVVAPARRSLRTTDGRADLGALGLDRAALPSGLDARALGTGSPETPSLDVVAGVAVTLLALAGWHGPVETVERGGPEAETVVLDDVLAGRRLVLVALAAHDAVLPAGAHPGLAAGQQQVWALAERWLG</sequence>
<name>D1BJ35_SANKS</name>